<comment type="caution">
    <text evidence="1">The sequence shown here is derived from an EMBL/GenBank/DDBJ whole genome shotgun (WGS) entry which is preliminary data.</text>
</comment>
<name>A0A7C3N796_9CREN</name>
<dbReference type="AlphaFoldDB" id="A0A7C3N796"/>
<dbReference type="EMBL" id="DSTX01000013">
    <property type="protein sequence ID" value="HFK21296.1"/>
    <property type="molecule type" value="Genomic_DNA"/>
</dbReference>
<proteinExistence type="predicted"/>
<reference evidence="1" key="1">
    <citation type="journal article" date="2020" name="mSystems">
        <title>Genome- and Community-Level Interaction Insights into Carbon Utilization and Element Cycling Functions of Hydrothermarchaeota in Hydrothermal Sediment.</title>
        <authorList>
            <person name="Zhou Z."/>
            <person name="Liu Y."/>
            <person name="Xu W."/>
            <person name="Pan J."/>
            <person name="Luo Z.H."/>
            <person name="Li M."/>
        </authorList>
    </citation>
    <scope>NUCLEOTIDE SEQUENCE [LARGE SCALE GENOMIC DNA]</scope>
    <source>
        <strain evidence="1">SpSt-468</strain>
    </source>
</reference>
<organism evidence="1">
    <name type="scientific">Candidatus Methanomethylicus mesodigestus</name>
    <dbReference type="NCBI Taxonomy" id="1867258"/>
    <lineage>
        <taxon>Archaea</taxon>
        <taxon>Thermoproteota</taxon>
        <taxon>Methanosuratincolia</taxon>
        <taxon>Candidatus Methanomethylicales</taxon>
        <taxon>Candidatus Methanomethylicaceae</taxon>
        <taxon>Candidatus Methanomethylicus</taxon>
    </lineage>
</organism>
<protein>
    <submittedName>
        <fullName evidence="1">Uncharacterized protein</fullName>
    </submittedName>
</protein>
<gene>
    <name evidence="1" type="ORF">ENS19_08495</name>
</gene>
<evidence type="ECO:0000313" key="1">
    <source>
        <dbReference type="EMBL" id="HFK21296.1"/>
    </source>
</evidence>
<accession>A0A7C3N796</accession>
<sequence>MSSPFCMETIPKGKAALVRGLDSRERVLVALAACNSDAKAGRRALYLCKGPIAIPDMERIDERILLGSYDSIEDVPGILRLLEPSFLAINPINPSCGSAIWSGGRLISETLFGISSYVRERGAVAIFFIEEPIAAQFGRTEPRYYGLIKKFCDLEFVFDHQRRMERSRLH</sequence>